<dbReference type="InterPro" id="IPR024984">
    <property type="entry name" value="DUF3888"/>
</dbReference>
<dbReference type="eggNOG" id="ENOG5030DXI">
    <property type="taxonomic scope" value="Bacteria"/>
</dbReference>
<proteinExistence type="predicted"/>
<dbReference type="OrthoDB" id="2884755at2"/>
<feature type="signal peptide" evidence="1">
    <location>
        <begin position="1"/>
        <end position="23"/>
    </location>
</feature>
<accession>W4R0Y5</accession>
<dbReference type="STRING" id="1236973.JCM9157_4869"/>
<organism evidence="2 3">
    <name type="scientific">Halalkalibacter akibai (strain ATCC 43226 / DSM 21942 / CIP 109018 / JCM 9157 / 1139)</name>
    <name type="common">Bacillus akibai</name>
    <dbReference type="NCBI Taxonomy" id="1236973"/>
    <lineage>
        <taxon>Bacteria</taxon>
        <taxon>Bacillati</taxon>
        <taxon>Bacillota</taxon>
        <taxon>Bacilli</taxon>
        <taxon>Bacillales</taxon>
        <taxon>Bacillaceae</taxon>
        <taxon>Halalkalibacter</taxon>
    </lineage>
</organism>
<dbReference type="Pfam" id="PF13027">
    <property type="entry name" value="DUF3888"/>
    <property type="match status" value="1"/>
</dbReference>
<sequence>MKKIISSLLLVLIVLASISFVSAEVDLNGKITKEIYASPEELLVDMINPYITETVNEECGEGVHWTFERVNKLELIVDHTGSEAKSWYELSLMIRTLSSASENEDMSLDTVTLHIDPKTYFGSIEGKRKNLDEVSVKVVNYSHHHDNKKE</sequence>
<feature type="chain" id="PRO_5004847787" description="DUF3888 domain-containing protein" evidence="1">
    <location>
        <begin position="24"/>
        <end position="150"/>
    </location>
</feature>
<dbReference type="AlphaFoldDB" id="W4R0Y5"/>
<comment type="caution">
    <text evidence="2">The sequence shown here is derived from an EMBL/GenBank/DDBJ whole genome shotgun (WGS) entry which is preliminary data.</text>
</comment>
<name>W4R0Y5_HALA3</name>
<evidence type="ECO:0008006" key="4">
    <source>
        <dbReference type="Google" id="ProtNLM"/>
    </source>
</evidence>
<keyword evidence="1" id="KW-0732">Signal</keyword>
<dbReference type="EMBL" id="BAUV01000085">
    <property type="protein sequence ID" value="GAE37558.1"/>
    <property type="molecule type" value="Genomic_DNA"/>
</dbReference>
<gene>
    <name evidence="2" type="ORF">JCM9157_4869</name>
</gene>
<keyword evidence="3" id="KW-1185">Reference proteome</keyword>
<evidence type="ECO:0000313" key="2">
    <source>
        <dbReference type="EMBL" id="GAE37558.1"/>
    </source>
</evidence>
<protein>
    <recommendedName>
        <fullName evidence="4">DUF3888 domain-containing protein</fullName>
    </recommendedName>
</protein>
<evidence type="ECO:0000256" key="1">
    <source>
        <dbReference type="SAM" id="SignalP"/>
    </source>
</evidence>
<dbReference type="RefSeq" id="WP_035668488.1">
    <property type="nucleotide sequence ID" value="NZ_BAUV01000085.1"/>
</dbReference>
<evidence type="ECO:0000313" key="3">
    <source>
        <dbReference type="Proteomes" id="UP000018896"/>
    </source>
</evidence>
<reference evidence="2 3" key="1">
    <citation type="journal article" date="2014" name="Genome Announc.">
        <title>Draft Genome Sequences of Three Alkaliphilic Bacillus Strains, Bacillus wakoensis JCM 9140T, Bacillus akibai JCM 9157T, and Bacillus hemicellulosilyticus JCM 9152T.</title>
        <authorList>
            <person name="Yuki M."/>
            <person name="Oshima K."/>
            <person name="Suda W."/>
            <person name="Oshida Y."/>
            <person name="Kitamura K."/>
            <person name="Iida T."/>
            <person name="Hattori M."/>
            <person name="Ohkuma M."/>
        </authorList>
    </citation>
    <scope>NUCLEOTIDE SEQUENCE [LARGE SCALE GENOMIC DNA]</scope>
    <source>
        <strain evidence="2 3">JCM 9157</strain>
    </source>
</reference>
<dbReference type="Proteomes" id="UP000018896">
    <property type="component" value="Unassembled WGS sequence"/>
</dbReference>